<dbReference type="Proteomes" id="UP001161017">
    <property type="component" value="Unassembled WGS sequence"/>
</dbReference>
<keyword evidence="3" id="KW-0238">DNA-binding</keyword>
<evidence type="ECO:0000256" key="5">
    <source>
        <dbReference type="ARBA" id="ARBA00023242"/>
    </source>
</evidence>
<protein>
    <submittedName>
        <fullName evidence="6">Uncharacterized protein</fullName>
    </submittedName>
</protein>
<comment type="subcellular location">
    <subcellularLocation>
        <location evidence="1">Nucleus</location>
    </subcellularLocation>
</comment>
<dbReference type="PANTHER" id="PTHR31845">
    <property type="entry name" value="FINGER DOMAIN PROTEIN, PUTATIVE-RELATED"/>
    <property type="match status" value="1"/>
</dbReference>
<keyword evidence="5" id="KW-0539">Nucleus</keyword>
<sequence>MEHASAPARERRQLLRCLPDGDSEQTCQRCLRLGKICVFSEARGRAKDKSRQSNTKIKEVEKRINDIYSLLQDKVAHGNVAQAPASTNTEGTFMPVAFPTQGVDHGVNLGQFDHKSPAVFPPTPASMNMDTYANDNPDVISKGLLSIPEAQKLVQVFKQDYWQYCLLPPPLDQDLSTMRSERPQLLLAVLMVAAQRNVTLQRALTREYRENLAKRTLVEPKKDVDLLQGLVTYFTWYCNSPDISGHQLNIYATLSTTLANDLNLGSIVLSQTKTASWLENCRLLAAIYLLSSTTTMAIRKPVSMPYNSAIRTCCQALRAAGEHPSDLYLVQLIQFRRCLEEINGTFQYDVVDGRRPSLEVVDISLNAFERTIREIGHSGPPDGHVFSHHIRLAEHHAIVYLHEVVLHIPPPVTQMPAGPKAEPSDQALVAKYTSLLQRCLQEAKSYLNLYLSMSTRQVELHTQIEKCYMSYMIIVLLKLAFNSFNGTPDDPFPLRKYCNVSQYFQSFADVYKGRALGSQGYEKTNLPDTMMGFHDKLLKIKNWYDRIECFNQAEDMKVLKDMSPLNFEDILTNELMLNDFDWSSMDFGSFDMATSWE</sequence>
<reference evidence="6" key="1">
    <citation type="journal article" date="2023" name="Genome Biol. Evol.">
        <title>First Whole Genome Sequence and Flow Cytometry Genome Size Data for the Lichen-Forming Fungus Ramalina farinacea (Ascomycota).</title>
        <authorList>
            <person name="Llewellyn T."/>
            <person name="Mian S."/>
            <person name="Hill R."/>
            <person name="Leitch I.J."/>
            <person name="Gaya E."/>
        </authorList>
    </citation>
    <scope>NUCLEOTIDE SEQUENCE</scope>
    <source>
        <strain evidence="6">LIQ254RAFAR</strain>
    </source>
</reference>
<evidence type="ECO:0000313" key="7">
    <source>
        <dbReference type="Proteomes" id="UP001161017"/>
    </source>
</evidence>
<proteinExistence type="predicted"/>
<evidence type="ECO:0000313" key="6">
    <source>
        <dbReference type="EMBL" id="MDI1484936.1"/>
    </source>
</evidence>
<dbReference type="GO" id="GO:0000976">
    <property type="term" value="F:transcription cis-regulatory region binding"/>
    <property type="evidence" value="ECO:0007669"/>
    <property type="project" value="TreeGrafter"/>
</dbReference>
<dbReference type="AlphaFoldDB" id="A0AA43TN26"/>
<accession>A0AA43TN26</accession>
<evidence type="ECO:0000256" key="1">
    <source>
        <dbReference type="ARBA" id="ARBA00004123"/>
    </source>
</evidence>
<evidence type="ECO:0000256" key="4">
    <source>
        <dbReference type="ARBA" id="ARBA00023163"/>
    </source>
</evidence>
<dbReference type="EMBL" id="JAPUFD010000001">
    <property type="protein sequence ID" value="MDI1484936.1"/>
    <property type="molecule type" value="Genomic_DNA"/>
</dbReference>
<keyword evidence="4" id="KW-0804">Transcription</keyword>
<dbReference type="InterPro" id="IPR036864">
    <property type="entry name" value="Zn2-C6_fun-type_DNA-bd_sf"/>
</dbReference>
<dbReference type="Gene3D" id="4.10.240.10">
    <property type="entry name" value="Zn(2)-C6 fungal-type DNA-binding domain"/>
    <property type="match status" value="1"/>
</dbReference>
<comment type="caution">
    <text evidence="6">The sequence shown here is derived from an EMBL/GenBank/DDBJ whole genome shotgun (WGS) entry which is preliminary data.</text>
</comment>
<dbReference type="GO" id="GO:0008270">
    <property type="term" value="F:zinc ion binding"/>
    <property type="evidence" value="ECO:0007669"/>
    <property type="project" value="InterPro"/>
</dbReference>
<dbReference type="GO" id="GO:0005634">
    <property type="term" value="C:nucleus"/>
    <property type="evidence" value="ECO:0007669"/>
    <property type="project" value="UniProtKB-SubCell"/>
</dbReference>
<evidence type="ECO:0000256" key="3">
    <source>
        <dbReference type="ARBA" id="ARBA00023125"/>
    </source>
</evidence>
<dbReference type="GO" id="GO:0000981">
    <property type="term" value="F:DNA-binding transcription factor activity, RNA polymerase II-specific"/>
    <property type="evidence" value="ECO:0007669"/>
    <property type="project" value="InterPro"/>
</dbReference>
<dbReference type="PANTHER" id="PTHR31845:SF10">
    <property type="entry name" value="ZN(II)2CYS6 TRANSCRIPTION FACTOR (EUROFUNG)"/>
    <property type="match status" value="1"/>
</dbReference>
<evidence type="ECO:0000256" key="2">
    <source>
        <dbReference type="ARBA" id="ARBA00023015"/>
    </source>
</evidence>
<gene>
    <name evidence="6" type="ORF">OHK93_000070</name>
</gene>
<keyword evidence="7" id="KW-1185">Reference proteome</keyword>
<organism evidence="6 7">
    <name type="scientific">Ramalina farinacea</name>
    <dbReference type="NCBI Taxonomy" id="258253"/>
    <lineage>
        <taxon>Eukaryota</taxon>
        <taxon>Fungi</taxon>
        <taxon>Dikarya</taxon>
        <taxon>Ascomycota</taxon>
        <taxon>Pezizomycotina</taxon>
        <taxon>Lecanoromycetes</taxon>
        <taxon>OSLEUM clade</taxon>
        <taxon>Lecanoromycetidae</taxon>
        <taxon>Lecanorales</taxon>
        <taxon>Lecanorineae</taxon>
        <taxon>Ramalinaceae</taxon>
        <taxon>Ramalina</taxon>
    </lineage>
</organism>
<keyword evidence="2" id="KW-0805">Transcription regulation</keyword>
<dbReference type="InterPro" id="IPR051089">
    <property type="entry name" value="prtT"/>
</dbReference>
<name>A0AA43TN26_9LECA</name>